<dbReference type="GO" id="GO:0016787">
    <property type="term" value="F:hydrolase activity"/>
    <property type="evidence" value="ECO:0007669"/>
    <property type="project" value="UniProtKB-KW"/>
</dbReference>
<dbReference type="GO" id="GO:0001147">
    <property type="term" value="F:transcription termination site sequence-specific DNA binding"/>
    <property type="evidence" value="ECO:0007669"/>
    <property type="project" value="TreeGrafter"/>
</dbReference>
<dbReference type="Pfam" id="PF13087">
    <property type="entry name" value="AAA_12"/>
    <property type="match status" value="1"/>
</dbReference>
<feature type="compositionally biased region" description="Basic and acidic residues" evidence="6">
    <location>
        <begin position="97"/>
        <end position="125"/>
    </location>
</feature>
<keyword evidence="1" id="KW-0547">Nucleotide-binding</keyword>
<sequence>MDKSKLSIGSLNALSEIFQSAKQPKNSSSTKDFVETATGIEPKDSVKIDRSLTKEETKRCPMAYKSPQEDSNRQANSKSPMMITPKGDEAPNYSKTSTRDWYFEENEANKIARTNQKDKESDKNQKLQGQRDNVLEIKQTDHHLEKKEVINKGFSLSPQRKKPENPNFFQERSKIEGATSESKVSEAKEIENPKNKYISPQKPSILPPTAKNNQYQKLFPTQAAYPSQPSTEIIIPENYQNGGLQNKSSKISIPPQNQLPKSQDFQQKSDFLKEQAVKKIEPRSEEQGNFLLINALSDIFSARNEDEKIDNSEEIKIYKLPEKIPPIKYIQIEEKKAQPIPDPKQKSYSQFSASYEFRKQPAIPQPKIINQKLKNDINYDPIFDFITNFNPSLLSCEDLPEIPDTFTDAAQYEKLFLPWFYEELKEHALHGFALIDRAKFICSKLRFTKKTALFRDTTGFEVKFQNHDVVIIIPLENSKIPLFSSYIESAKEYKIGIIIKNKKENYKILLKKEQNLKGLNGASSSPSKEEANELNRWNSIDKFAVVFIEKLVPDMREFKALKILSRFNLLSYILNPAPPIKSELSKYSIEFLQKNKQFFNESQYSAIREILQVREGISLLQGPPGTGKTRTIMGLISGFFENLKGTKRPKILVCAPSNIAIDEIALRIIRDGLLVEGRCTDDIYPIRIGKRNGWEEDKDLKYEEPDEVKQIRLEFLTEKGLSLKGIKNPLIEIENLKAEMDKNNEKIKYMKGNTEEKNKLICSIKSLEYKISNLQSKLAEYYKQKNIERSKIRNKANIILCTLSGAGSEALQQGISFDYVIVDEACQCIELSCIIPFQYGAKHAVLVGDPNQLPATIFSKSAVDHNYDRSLFERLCFNGAIQCHFLSIQYRMNKEICDFPNKFFYNERLECEPGFFENRKAPEWIPPLNTVFINLESSEESRIGNEMSFKNNAEAAFIADLYDFIKRSFANQKTDLGIITPYRKQVEKIEEELNLRHSNWDSHMEINTVDGFQGREKDVIILSLVRTTDVGFLVDKRRMNVSLTRAKFGLWVVGNEFCLENDESWAQFMKYCKENDKFISCSSFHDIYKIFGKNIEGKWNGVKLQESESERQDEDVQRQDDEIRLYNSWEEC</sequence>
<keyword evidence="5" id="KW-0175">Coiled coil</keyword>
<dbReference type="EMBL" id="CAJZBQ010000020">
    <property type="protein sequence ID" value="CAG9318521.1"/>
    <property type="molecule type" value="Genomic_DNA"/>
</dbReference>
<dbReference type="FunFam" id="3.40.50.300:FF:000326">
    <property type="entry name" value="P-loop containing nucleoside triphosphate hydrolase"/>
    <property type="match status" value="1"/>
</dbReference>
<gene>
    <name evidence="9" type="ORF">BSTOLATCC_MIC20994</name>
</gene>
<keyword evidence="2" id="KW-0378">Hydrolase</keyword>
<comment type="caution">
    <text evidence="9">The sequence shown here is derived from an EMBL/GenBank/DDBJ whole genome shotgun (WGS) entry which is preliminary data.</text>
</comment>
<dbReference type="AlphaFoldDB" id="A0AAU9JCQ2"/>
<dbReference type="GO" id="GO:0005694">
    <property type="term" value="C:chromosome"/>
    <property type="evidence" value="ECO:0007669"/>
    <property type="project" value="UniProtKB-ARBA"/>
</dbReference>
<dbReference type="Proteomes" id="UP001162131">
    <property type="component" value="Unassembled WGS sequence"/>
</dbReference>
<dbReference type="PANTHER" id="PTHR10887">
    <property type="entry name" value="DNA2/NAM7 HELICASE FAMILY"/>
    <property type="match status" value="1"/>
</dbReference>
<accession>A0AAU9JCQ2</accession>
<proteinExistence type="predicted"/>
<evidence type="ECO:0000256" key="3">
    <source>
        <dbReference type="ARBA" id="ARBA00022806"/>
    </source>
</evidence>
<dbReference type="GO" id="GO:0004386">
    <property type="term" value="F:helicase activity"/>
    <property type="evidence" value="ECO:0007669"/>
    <property type="project" value="UniProtKB-KW"/>
</dbReference>
<dbReference type="InterPro" id="IPR041679">
    <property type="entry name" value="DNA2/NAM7-like_C"/>
</dbReference>
<keyword evidence="3" id="KW-0347">Helicase</keyword>
<dbReference type="InterPro" id="IPR047187">
    <property type="entry name" value="SF1_C_Upf1"/>
</dbReference>
<evidence type="ECO:0000256" key="6">
    <source>
        <dbReference type="SAM" id="MobiDB-lite"/>
    </source>
</evidence>
<evidence type="ECO:0000313" key="9">
    <source>
        <dbReference type="EMBL" id="CAG9318521.1"/>
    </source>
</evidence>
<feature type="region of interest" description="Disordered" evidence="6">
    <location>
        <begin position="19"/>
        <end position="212"/>
    </location>
</feature>
<name>A0AAU9JCQ2_9CILI</name>
<feature type="coiled-coil region" evidence="5">
    <location>
        <begin position="733"/>
        <end position="784"/>
    </location>
</feature>
<evidence type="ECO:0000313" key="10">
    <source>
        <dbReference type="Proteomes" id="UP001162131"/>
    </source>
</evidence>
<dbReference type="PANTHER" id="PTHR10887:SF495">
    <property type="entry name" value="HELICASE SENATAXIN ISOFORM X1-RELATED"/>
    <property type="match status" value="1"/>
</dbReference>
<evidence type="ECO:0000256" key="4">
    <source>
        <dbReference type="ARBA" id="ARBA00022840"/>
    </source>
</evidence>
<dbReference type="SUPFAM" id="SSF52540">
    <property type="entry name" value="P-loop containing nucleoside triphosphate hydrolases"/>
    <property type="match status" value="1"/>
</dbReference>
<evidence type="ECO:0000256" key="2">
    <source>
        <dbReference type="ARBA" id="ARBA00022801"/>
    </source>
</evidence>
<dbReference type="CDD" id="cd18808">
    <property type="entry name" value="SF1_C_Upf1"/>
    <property type="match status" value="1"/>
</dbReference>
<dbReference type="GO" id="GO:0006369">
    <property type="term" value="P:termination of RNA polymerase II transcription"/>
    <property type="evidence" value="ECO:0007669"/>
    <property type="project" value="TreeGrafter"/>
</dbReference>
<dbReference type="InterPro" id="IPR045055">
    <property type="entry name" value="DNA2/NAM7-like"/>
</dbReference>
<dbReference type="GO" id="GO:0016604">
    <property type="term" value="C:nuclear body"/>
    <property type="evidence" value="ECO:0007669"/>
    <property type="project" value="TreeGrafter"/>
</dbReference>
<feature type="compositionally biased region" description="Basic and acidic residues" evidence="6">
    <location>
        <begin position="41"/>
        <end position="59"/>
    </location>
</feature>
<dbReference type="InterPro" id="IPR027417">
    <property type="entry name" value="P-loop_NTPase"/>
</dbReference>
<evidence type="ECO:0000256" key="1">
    <source>
        <dbReference type="ARBA" id="ARBA00022741"/>
    </source>
</evidence>
<keyword evidence="4" id="KW-0067">ATP-binding</keyword>
<evidence type="ECO:0000259" key="7">
    <source>
        <dbReference type="Pfam" id="PF13086"/>
    </source>
</evidence>
<evidence type="ECO:0000259" key="8">
    <source>
        <dbReference type="Pfam" id="PF13087"/>
    </source>
</evidence>
<dbReference type="GO" id="GO:0005524">
    <property type="term" value="F:ATP binding"/>
    <property type="evidence" value="ECO:0007669"/>
    <property type="project" value="UniProtKB-KW"/>
</dbReference>
<feature type="compositionally biased region" description="Basic and acidic residues" evidence="6">
    <location>
        <begin position="183"/>
        <end position="194"/>
    </location>
</feature>
<dbReference type="CDD" id="cd18042">
    <property type="entry name" value="DEXXQc_SETX"/>
    <property type="match status" value="1"/>
</dbReference>
<feature type="domain" description="DNA2/NAM7 helicase-like C-terminal" evidence="8">
    <location>
        <begin position="867"/>
        <end position="1056"/>
    </location>
</feature>
<organism evidence="9 10">
    <name type="scientific">Blepharisma stoltei</name>
    <dbReference type="NCBI Taxonomy" id="1481888"/>
    <lineage>
        <taxon>Eukaryota</taxon>
        <taxon>Sar</taxon>
        <taxon>Alveolata</taxon>
        <taxon>Ciliophora</taxon>
        <taxon>Postciliodesmatophora</taxon>
        <taxon>Heterotrichea</taxon>
        <taxon>Heterotrichida</taxon>
        <taxon>Blepharismidae</taxon>
        <taxon>Blepharisma</taxon>
    </lineage>
</organism>
<feature type="compositionally biased region" description="Polar residues" evidence="6">
    <location>
        <begin position="19"/>
        <end position="31"/>
    </location>
</feature>
<keyword evidence="10" id="KW-1185">Reference proteome</keyword>
<evidence type="ECO:0000256" key="5">
    <source>
        <dbReference type="SAM" id="Coils"/>
    </source>
</evidence>
<dbReference type="Pfam" id="PF13086">
    <property type="entry name" value="AAA_11"/>
    <property type="match status" value="1"/>
</dbReference>
<dbReference type="Gene3D" id="3.40.50.300">
    <property type="entry name" value="P-loop containing nucleotide triphosphate hydrolases"/>
    <property type="match status" value="2"/>
</dbReference>
<feature type="domain" description="DNA2/NAM7 helicase helicase" evidence="7">
    <location>
        <begin position="599"/>
        <end position="860"/>
    </location>
</feature>
<protein>
    <submittedName>
        <fullName evidence="9">Uncharacterized protein</fullName>
    </submittedName>
</protein>
<dbReference type="InterPro" id="IPR041677">
    <property type="entry name" value="DNA2/NAM7_AAA_11"/>
</dbReference>
<feature type="compositionally biased region" description="Basic and acidic residues" evidence="6">
    <location>
        <begin position="133"/>
        <end position="150"/>
    </location>
</feature>
<reference evidence="9" key="1">
    <citation type="submission" date="2021-09" db="EMBL/GenBank/DDBJ databases">
        <authorList>
            <consortium name="AG Swart"/>
            <person name="Singh M."/>
            <person name="Singh A."/>
            <person name="Seah K."/>
            <person name="Emmerich C."/>
        </authorList>
    </citation>
    <scope>NUCLEOTIDE SEQUENCE</scope>
    <source>
        <strain evidence="9">ATCC30299</strain>
    </source>
</reference>